<dbReference type="SUPFAM" id="SSF53720">
    <property type="entry name" value="ALDH-like"/>
    <property type="match status" value="1"/>
</dbReference>
<dbReference type="Pfam" id="PF00171">
    <property type="entry name" value="Aldedh"/>
    <property type="match status" value="1"/>
</dbReference>
<organism evidence="6 7">
    <name type="scientific">Congregibacter litoralis KT71</name>
    <dbReference type="NCBI Taxonomy" id="314285"/>
    <lineage>
        <taxon>Bacteria</taxon>
        <taxon>Pseudomonadati</taxon>
        <taxon>Pseudomonadota</taxon>
        <taxon>Gammaproteobacteria</taxon>
        <taxon>Cellvibrionales</taxon>
        <taxon>Halieaceae</taxon>
        <taxon>Congregibacter</taxon>
    </lineage>
</organism>
<comment type="similarity">
    <text evidence="1 4">Belongs to the aldehyde dehydrogenase family.</text>
</comment>
<gene>
    <name evidence="6" type="ORF">KT71_06519</name>
</gene>
<dbReference type="PANTHER" id="PTHR11699">
    <property type="entry name" value="ALDEHYDE DEHYDROGENASE-RELATED"/>
    <property type="match status" value="1"/>
</dbReference>
<evidence type="ECO:0000256" key="1">
    <source>
        <dbReference type="ARBA" id="ARBA00009986"/>
    </source>
</evidence>
<dbReference type="eggNOG" id="COG1012">
    <property type="taxonomic scope" value="Bacteria"/>
</dbReference>
<sequence length="467" mass="49956">MSDYKLLINGALVDGDDSFDVINPATEQTVAVSPRASIAQADAAIAAAKAAFPGWSQTPFAERSALLNQLADTMMANAEELARVLTQEQGKPLAEAMQEIGFTEAFIRHLASIELQPEVLFDTDDRWVEKRHSPLGVVVAIAPWNFPLLIFTFKLAAALITGNTVVGKPSPTTPLTALKMAEFCKAIFPAGVVNVVTDLNDLGPHLTSHPDVAKVSFTGSTATGKKVMASAADSLKRITLELGGNDAAIVLDDADIDALIEPLFNYAFMNCGQVCLAIKRIYVPERLYEKLVAGLSALAAAVKVGNGLEEGVQIGPLQNAMQYQKVREYLADARQHGEVVAGGEVPEGPGFFITPAIVSGLADGHRLVDEEQFGPLLPVVRYSDLDQVIEAINAGPNGLAGSIWSADLERAKALAYRIHTGTLWINHHLDFGPHIPFAGAKQSGIGVEFSEEGLKEFTQLQVVNLAR</sequence>
<evidence type="ECO:0000313" key="7">
    <source>
        <dbReference type="Proteomes" id="UP000019205"/>
    </source>
</evidence>
<dbReference type="InterPro" id="IPR016161">
    <property type="entry name" value="Ald_DH/histidinol_DH"/>
</dbReference>
<dbReference type="InterPro" id="IPR016162">
    <property type="entry name" value="Ald_DH_N"/>
</dbReference>
<dbReference type="InterPro" id="IPR015590">
    <property type="entry name" value="Aldehyde_DH_dom"/>
</dbReference>
<dbReference type="EC" id="1.2.1.8" evidence="6"/>
<dbReference type="InterPro" id="IPR016160">
    <property type="entry name" value="Ald_DH_CS_CYS"/>
</dbReference>
<dbReference type="AlphaFoldDB" id="A4ABA3"/>
<dbReference type="Gene3D" id="3.40.309.10">
    <property type="entry name" value="Aldehyde Dehydrogenase, Chain A, domain 2"/>
    <property type="match status" value="1"/>
</dbReference>
<dbReference type="STRING" id="314285.KT71_06519"/>
<reference evidence="6 7" key="2">
    <citation type="journal article" date="2009" name="PLoS ONE">
        <title>The photosynthetic apparatus and its regulation in the aerobic gammaproteobacterium Congregibacter litoralis gen. nov., sp. nov.</title>
        <authorList>
            <person name="Spring S."/>
            <person name="Lunsdorf H."/>
            <person name="Fuchs B.M."/>
            <person name="Tindall B.J."/>
        </authorList>
    </citation>
    <scope>NUCLEOTIDE SEQUENCE [LARGE SCALE GENOMIC DNA]</scope>
    <source>
        <strain evidence="6">KT71</strain>
    </source>
</reference>
<feature type="domain" description="Aldehyde dehydrogenase" evidence="5">
    <location>
        <begin position="17"/>
        <end position="463"/>
    </location>
</feature>
<accession>A4ABA3</accession>
<evidence type="ECO:0000313" key="6">
    <source>
        <dbReference type="EMBL" id="EAQ96657.1"/>
    </source>
</evidence>
<dbReference type="FunFam" id="3.40.605.10:FF:000007">
    <property type="entry name" value="NAD/NADP-dependent betaine aldehyde dehydrogenase"/>
    <property type="match status" value="1"/>
</dbReference>
<dbReference type="EMBL" id="AAOA02000004">
    <property type="protein sequence ID" value="EAQ96657.1"/>
    <property type="molecule type" value="Genomic_DNA"/>
</dbReference>
<keyword evidence="2 4" id="KW-0560">Oxidoreductase</keyword>
<reference evidence="6 7" key="1">
    <citation type="journal article" date="2007" name="Proc. Natl. Acad. Sci. U.S.A.">
        <title>Characterization of a marine gammaproteobacterium capable of aerobic anoxygenic photosynthesis.</title>
        <authorList>
            <person name="Fuchs B.M."/>
            <person name="Spring S."/>
            <person name="Teeling H."/>
            <person name="Quast C."/>
            <person name="Wulf J."/>
            <person name="Schattenhofer M."/>
            <person name="Yan S."/>
            <person name="Ferriera S."/>
            <person name="Johnson J."/>
            <person name="Glockner F.O."/>
            <person name="Amann R."/>
        </authorList>
    </citation>
    <scope>NUCLEOTIDE SEQUENCE [LARGE SCALE GENOMIC DNA]</scope>
    <source>
        <strain evidence="6">KT71</strain>
    </source>
</reference>
<dbReference type="PROSITE" id="PS00687">
    <property type="entry name" value="ALDEHYDE_DEHYDR_GLU"/>
    <property type="match status" value="1"/>
</dbReference>
<dbReference type="CDD" id="cd07106">
    <property type="entry name" value="ALDH_AldA-AAD23400"/>
    <property type="match status" value="1"/>
</dbReference>
<dbReference type="InterPro" id="IPR044086">
    <property type="entry name" value="LUC3-like"/>
</dbReference>
<evidence type="ECO:0000256" key="3">
    <source>
        <dbReference type="PROSITE-ProRule" id="PRU10007"/>
    </source>
</evidence>
<name>A4ABA3_9GAMM</name>
<dbReference type="Proteomes" id="UP000019205">
    <property type="component" value="Chromosome"/>
</dbReference>
<dbReference type="OrthoDB" id="9812625at2"/>
<dbReference type="RefSeq" id="WP_008293725.1">
    <property type="nucleotide sequence ID" value="NZ_CM002299.1"/>
</dbReference>
<dbReference type="PROSITE" id="PS00070">
    <property type="entry name" value="ALDEHYDE_DEHYDR_CYS"/>
    <property type="match status" value="1"/>
</dbReference>
<comment type="caution">
    <text evidence="6">The sequence shown here is derived from an EMBL/GenBank/DDBJ whole genome shotgun (WGS) entry which is preliminary data.</text>
</comment>
<dbReference type="GO" id="GO:0008802">
    <property type="term" value="F:betaine-aldehyde dehydrogenase (NAD+) activity"/>
    <property type="evidence" value="ECO:0007669"/>
    <property type="project" value="UniProtKB-EC"/>
</dbReference>
<keyword evidence="7" id="KW-1185">Reference proteome</keyword>
<protein>
    <submittedName>
        <fullName evidence="6">NAD-dependent aldehyde dehydrogenase</fullName>
        <ecNumber evidence="6">1.2.1.8</ecNumber>
    </submittedName>
</protein>
<dbReference type="HOGENOM" id="CLU_005391_1_0_6"/>
<dbReference type="InterPro" id="IPR029510">
    <property type="entry name" value="Ald_DH_CS_GLU"/>
</dbReference>
<dbReference type="Gene3D" id="3.40.605.10">
    <property type="entry name" value="Aldehyde Dehydrogenase, Chain A, domain 1"/>
    <property type="match status" value="1"/>
</dbReference>
<evidence type="ECO:0000256" key="4">
    <source>
        <dbReference type="RuleBase" id="RU003345"/>
    </source>
</evidence>
<feature type="active site" evidence="3">
    <location>
        <position position="241"/>
    </location>
</feature>
<dbReference type="InterPro" id="IPR016163">
    <property type="entry name" value="Ald_DH_C"/>
</dbReference>
<proteinExistence type="inferred from homology"/>
<evidence type="ECO:0000256" key="2">
    <source>
        <dbReference type="ARBA" id="ARBA00023002"/>
    </source>
</evidence>
<evidence type="ECO:0000259" key="5">
    <source>
        <dbReference type="Pfam" id="PF00171"/>
    </source>
</evidence>